<feature type="signal peptide" evidence="1">
    <location>
        <begin position="1"/>
        <end position="21"/>
    </location>
</feature>
<feature type="chain" id="PRO_5047007165" description="Lipoprotein" evidence="1">
    <location>
        <begin position="22"/>
        <end position="218"/>
    </location>
</feature>
<organism evidence="2 3">
    <name type="scientific">Undibacterium squillarum</name>
    <dbReference type="NCBI Taxonomy" id="1131567"/>
    <lineage>
        <taxon>Bacteria</taxon>
        <taxon>Pseudomonadati</taxon>
        <taxon>Pseudomonadota</taxon>
        <taxon>Betaproteobacteria</taxon>
        <taxon>Burkholderiales</taxon>
        <taxon>Oxalobacteraceae</taxon>
        <taxon>Undibacterium</taxon>
    </lineage>
</organism>
<dbReference type="EMBL" id="BMYU01000013">
    <property type="protein sequence ID" value="GGX54082.1"/>
    <property type="molecule type" value="Genomic_DNA"/>
</dbReference>
<keyword evidence="3" id="KW-1185">Reference proteome</keyword>
<name>A0ABQ2Y3U0_9BURK</name>
<comment type="caution">
    <text evidence="2">The sequence shown here is derived from an EMBL/GenBank/DDBJ whole genome shotgun (WGS) entry which is preliminary data.</text>
</comment>
<reference evidence="3" key="1">
    <citation type="journal article" date="2019" name="Int. J. Syst. Evol. Microbiol.">
        <title>The Global Catalogue of Microorganisms (GCM) 10K type strain sequencing project: providing services to taxonomists for standard genome sequencing and annotation.</title>
        <authorList>
            <consortium name="The Broad Institute Genomics Platform"/>
            <consortium name="The Broad Institute Genome Sequencing Center for Infectious Disease"/>
            <person name="Wu L."/>
            <person name="Ma J."/>
        </authorList>
    </citation>
    <scope>NUCLEOTIDE SEQUENCE [LARGE SCALE GENOMIC DNA]</scope>
    <source>
        <strain evidence="3">KCTC 23917</strain>
    </source>
</reference>
<dbReference type="RefSeq" id="WP_189359043.1">
    <property type="nucleotide sequence ID" value="NZ_BMYU01000013.1"/>
</dbReference>
<evidence type="ECO:0000313" key="2">
    <source>
        <dbReference type="EMBL" id="GGX54082.1"/>
    </source>
</evidence>
<accession>A0ABQ2Y3U0</accession>
<evidence type="ECO:0008006" key="4">
    <source>
        <dbReference type="Google" id="ProtNLM"/>
    </source>
</evidence>
<evidence type="ECO:0000313" key="3">
    <source>
        <dbReference type="Proteomes" id="UP000653343"/>
    </source>
</evidence>
<sequence>MKYLVQIFAILALSACGTMIAKVADFDLEGTLTIRNQSSEPVEKIVLSKTFKDPRKISPYADLFCDGQLMSANFSINSDFIRMNFYNKSNGQIKLRFDEAELRSNFQPKGVKLKVYSSVIAADTRYSDTVTKGVVKNAPALILDSHQKSTISMSPDFSGVFPNKKIFNIRLDENERYYLDNLTPSNLELSIPIEYEGRSEILILNFSPTSINSRQSYR</sequence>
<evidence type="ECO:0000256" key="1">
    <source>
        <dbReference type="SAM" id="SignalP"/>
    </source>
</evidence>
<proteinExistence type="predicted"/>
<gene>
    <name evidence="2" type="ORF">GCM10010946_35940</name>
</gene>
<dbReference type="PROSITE" id="PS51257">
    <property type="entry name" value="PROKAR_LIPOPROTEIN"/>
    <property type="match status" value="1"/>
</dbReference>
<dbReference type="Proteomes" id="UP000653343">
    <property type="component" value="Unassembled WGS sequence"/>
</dbReference>
<keyword evidence="1" id="KW-0732">Signal</keyword>
<protein>
    <recommendedName>
        <fullName evidence="4">Lipoprotein</fullName>
    </recommendedName>
</protein>